<evidence type="ECO:0000313" key="2">
    <source>
        <dbReference type="EMBL" id="TKW67050.1"/>
    </source>
</evidence>
<evidence type="ECO:0000256" key="1">
    <source>
        <dbReference type="SAM" id="MobiDB-lite"/>
    </source>
</evidence>
<dbReference type="Proteomes" id="UP000315344">
    <property type="component" value="Unassembled WGS sequence"/>
</dbReference>
<feature type="compositionally biased region" description="Acidic residues" evidence="1">
    <location>
        <begin position="71"/>
        <end position="87"/>
    </location>
</feature>
<proteinExistence type="predicted"/>
<reference evidence="2 3" key="1">
    <citation type="journal article" date="2017" name="Nat. Commun.">
        <title>In situ click chemistry generation of cyclooxygenase-2 inhibitors.</title>
        <authorList>
            <person name="Bhardwaj A."/>
            <person name="Kaur J."/>
            <person name="Wuest M."/>
            <person name="Wuest F."/>
        </authorList>
    </citation>
    <scope>NUCLEOTIDE SEQUENCE [LARGE SCALE GENOMIC DNA]</scope>
    <source>
        <strain evidence="2">S2_012_000_R3_94</strain>
    </source>
</reference>
<accession>A0A533IAG1</accession>
<dbReference type="AlphaFoldDB" id="A0A533IAG1"/>
<gene>
    <name evidence="2" type="ORF">DI616_08245</name>
</gene>
<feature type="region of interest" description="Disordered" evidence="1">
    <location>
        <begin position="35"/>
        <end position="87"/>
    </location>
</feature>
<comment type="caution">
    <text evidence="2">The sequence shown here is derived from an EMBL/GenBank/DDBJ whole genome shotgun (WGS) entry which is preliminary data.</text>
</comment>
<protein>
    <submittedName>
        <fullName evidence="2">Uncharacterized protein</fullName>
    </submittedName>
</protein>
<sequence>MRLLKFLVVIVILAFLALTGYAYLGDMAPRQHEMRQPVALDTGDQGSAAPAAATTTGGDAPTADDSAAGADDADPESGEDTDANGLD</sequence>
<name>A0A533IAG1_PARDE</name>
<organism evidence="2 3">
    <name type="scientific">Paracoccus denitrificans</name>
    <dbReference type="NCBI Taxonomy" id="266"/>
    <lineage>
        <taxon>Bacteria</taxon>
        <taxon>Pseudomonadati</taxon>
        <taxon>Pseudomonadota</taxon>
        <taxon>Alphaproteobacteria</taxon>
        <taxon>Rhodobacterales</taxon>
        <taxon>Paracoccaceae</taxon>
        <taxon>Paracoccus</taxon>
    </lineage>
</organism>
<evidence type="ECO:0000313" key="3">
    <source>
        <dbReference type="Proteomes" id="UP000315344"/>
    </source>
</evidence>
<feature type="compositionally biased region" description="Low complexity" evidence="1">
    <location>
        <begin position="42"/>
        <end position="70"/>
    </location>
</feature>
<dbReference type="EMBL" id="VAFL01000005">
    <property type="protein sequence ID" value="TKW67050.1"/>
    <property type="molecule type" value="Genomic_DNA"/>
</dbReference>